<proteinExistence type="predicted"/>
<sequence>MFRNTKKEVTPAGGAALIACLGGMTSRDHLSSYEHLEDEARQKYYVTTELRDSLTERKRNLPQKDSPTEFHACVHLLWPGEERGEWEKTAGVERGRKED</sequence>
<protein>
    <submittedName>
        <fullName evidence="1">Uncharacterized protein</fullName>
    </submittedName>
</protein>
<comment type="caution">
    <text evidence="1">The sequence shown here is derived from an EMBL/GenBank/DDBJ whole genome shotgun (WGS) entry which is preliminary data.</text>
</comment>
<evidence type="ECO:0000313" key="2">
    <source>
        <dbReference type="Proteomes" id="UP000324222"/>
    </source>
</evidence>
<reference evidence="1 2" key="1">
    <citation type="submission" date="2019-05" db="EMBL/GenBank/DDBJ databases">
        <title>Another draft genome of Portunus trituberculatus and its Hox gene families provides insights of decapod evolution.</title>
        <authorList>
            <person name="Jeong J.-H."/>
            <person name="Song I."/>
            <person name="Kim S."/>
            <person name="Choi T."/>
            <person name="Kim D."/>
            <person name="Ryu S."/>
            <person name="Kim W."/>
        </authorList>
    </citation>
    <scope>NUCLEOTIDE SEQUENCE [LARGE SCALE GENOMIC DNA]</scope>
    <source>
        <tissue evidence="1">Muscle</tissue>
    </source>
</reference>
<gene>
    <name evidence="1" type="ORF">E2C01_002009</name>
</gene>
<accession>A0A5B7CJQ7</accession>
<dbReference type="AlphaFoldDB" id="A0A5B7CJQ7"/>
<keyword evidence="2" id="KW-1185">Reference proteome</keyword>
<dbReference type="EMBL" id="VSRR010000068">
    <property type="protein sequence ID" value="MPC09398.1"/>
    <property type="molecule type" value="Genomic_DNA"/>
</dbReference>
<dbReference type="PROSITE" id="PS51257">
    <property type="entry name" value="PROKAR_LIPOPROTEIN"/>
    <property type="match status" value="1"/>
</dbReference>
<organism evidence="1 2">
    <name type="scientific">Portunus trituberculatus</name>
    <name type="common">Swimming crab</name>
    <name type="synonym">Neptunus trituberculatus</name>
    <dbReference type="NCBI Taxonomy" id="210409"/>
    <lineage>
        <taxon>Eukaryota</taxon>
        <taxon>Metazoa</taxon>
        <taxon>Ecdysozoa</taxon>
        <taxon>Arthropoda</taxon>
        <taxon>Crustacea</taxon>
        <taxon>Multicrustacea</taxon>
        <taxon>Malacostraca</taxon>
        <taxon>Eumalacostraca</taxon>
        <taxon>Eucarida</taxon>
        <taxon>Decapoda</taxon>
        <taxon>Pleocyemata</taxon>
        <taxon>Brachyura</taxon>
        <taxon>Eubrachyura</taxon>
        <taxon>Portunoidea</taxon>
        <taxon>Portunidae</taxon>
        <taxon>Portuninae</taxon>
        <taxon>Portunus</taxon>
    </lineage>
</organism>
<dbReference type="Proteomes" id="UP000324222">
    <property type="component" value="Unassembled WGS sequence"/>
</dbReference>
<name>A0A5B7CJQ7_PORTR</name>
<evidence type="ECO:0000313" key="1">
    <source>
        <dbReference type="EMBL" id="MPC09398.1"/>
    </source>
</evidence>